<evidence type="ECO:0000313" key="2">
    <source>
        <dbReference type="Proteomes" id="UP000247498"/>
    </source>
</evidence>
<name>A0A2V0NSA4_9CHLO</name>
<keyword evidence="2" id="KW-1185">Reference proteome</keyword>
<dbReference type="InParanoid" id="A0A2V0NSA4"/>
<reference evidence="1 2" key="1">
    <citation type="journal article" date="2018" name="Sci. Rep.">
        <title>Raphidocelis subcapitata (=Pseudokirchneriella subcapitata) provides an insight into genome evolution and environmental adaptations in the Sphaeropleales.</title>
        <authorList>
            <person name="Suzuki S."/>
            <person name="Yamaguchi H."/>
            <person name="Nakajima N."/>
            <person name="Kawachi M."/>
        </authorList>
    </citation>
    <scope>NUCLEOTIDE SEQUENCE [LARGE SCALE GENOMIC DNA]</scope>
    <source>
        <strain evidence="1 2">NIES-35</strain>
    </source>
</reference>
<gene>
    <name evidence="1" type="ORF">Rsub_00528</name>
</gene>
<comment type="caution">
    <text evidence="1">The sequence shown here is derived from an EMBL/GenBank/DDBJ whole genome shotgun (WGS) entry which is preliminary data.</text>
</comment>
<dbReference type="AlphaFoldDB" id="A0A2V0NSA4"/>
<protein>
    <submittedName>
        <fullName evidence="1">Uncharacterized protein</fullName>
    </submittedName>
</protein>
<accession>A0A2V0NSA4</accession>
<dbReference type="EMBL" id="BDRX01000002">
    <property type="protein sequence ID" value="GBF87817.1"/>
    <property type="molecule type" value="Genomic_DNA"/>
</dbReference>
<dbReference type="OrthoDB" id="10388930at2759"/>
<dbReference type="Proteomes" id="UP000247498">
    <property type="component" value="Unassembled WGS sequence"/>
</dbReference>
<proteinExistence type="predicted"/>
<organism evidence="1 2">
    <name type="scientific">Raphidocelis subcapitata</name>
    <dbReference type="NCBI Taxonomy" id="307507"/>
    <lineage>
        <taxon>Eukaryota</taxon>
        <taxon>Viridiplantae</taxon>
        <taxon>Chlorophyta</taxon>
        <taxon>core chlorophytes</taxon>
        <taxon>Chlorophyceae</taxon>
        <taxon>CS clade</taxon>
        <taxon>Sphaeropleales</taxon>
        <taxon>Selenastraceae</taxon>
        <taxon>Raphidocelis</taxon>
    </lineage>
</organism>
<sequence>MPTVAAAPPAASTSPHQPKTVLDAGNLCVVYSGAAPDYIKLIKQIRISPLIFTATGAISPRTRKRFINFSLRETLFGGAFICHVSRKALEYRNNLPLPIGGMGTVVLAAEWRLGQPVHKPRLMVALGGDAGAAVMRPGSISWRKAFFPMTGGMGRRIGLETAADVGVAMQHDFNNDSNTSGLKVNFDIRELNLVVRV</sequence>
<evidence type="ECO:0000313" key="1">
    <source>
        <dbReference type="EMBL" id="GBF87817.1"/>
    </source>
</evidence>